<accession>A0A5B8CUQ7</accession>
<keyword evidence="6 9" id="KW-0472">Membrane</keyword>
<dbReference type="OrthoDB" id="9808638at2"/>
<dbReference type="Proteomes" id="UP000311008">
    <property type="component" value="Chromosome"/>
</dbReference>
<evidence type="ECO:0000256" key="4">
    <source>
        <dbReference type="ARBA" id="ARBA00022692"/>
    </source>
</evidence>
<dbReference type="GO" id="GO:0031460">
    <property type="term" value="P:glycine betaine transport"/>
    <property type="evidence" value="ECO:0007669"/>
    <property type="project" value="TreeGrafter"/>
</dbReference>
<dbReference type="Pfam" id="PF00893">
    <property type="entry name" value="Multi_Drug_Res"/>
    <property type="match status" value="1"/>
</dbReference>
<evidence type="ECO:0000256" key="3">
    <source>
        <dbReference type="ARBA" id="ARBA00022475"/>
    </source>
</evidence>
<reference evidence="11" key="1">
    <citation type="journal article" date="2019" name="ISME J.">
        <title>Evolution in action: habitat transition from sediment to the pelagial leads to genome streamlining in Methylophilaceae.</title>
        <authorList>
            <person name="Salcher M."/>
            <person name="Schaefle D."/>
            <person name="Kaspar M."/>
            <person name="Neuenschwander S.M."/>
            <person name="Ghai R."/>
        </authorList>
    </citation>
    <scope>NUCLEOTIDE SEQUENCE [LARGE SCALE GENOMIC DNA]</scope>
    <source>
        <strain evidence="11">MMS-M-51</strain>
    </source>
</reference>
<dbReference type="Gene3D" id="1.10.3730.20">
    <property type="match status" value="1"/>
</dbReference>
<feature type="transmembrane region" description="Helical" evidence="9">
    <location>
        <begin position="86"/>
        <end position="105"/>
    </location>
</feature>
<gene>
    <name evidence="10" type="ORF">FIU01_11005</name>
</gene>
<keyword evidence="4 8" id="KW-0812">Transmembrane</keyword>
<keyword evidence="11" id="KW-1185">Reference proteome</keyword>
<dbReference type="GO" id="GO:0005886">
    <property type="term" value="C:plasma membrane"/>
    <property type="evidence" value="ECO:0007669"/>
    <property type="project" value="UniProtKB-SubCell"/>
</dbReference>
<name>A0A5B8CUQ7_9PROT</name>
<keyword evidence="2" id="KW-0813">Transport</keyword>
<sequence>MLKYWLFLFAAIITEVIATSALKLSDEFTKLTPSAVVVIGYAISFYFWSLVLKGLPIGVAYAVWAGMVVVLLAIVDLVVYGQTLDGPAIGGMTLIVGGVIIINLFSKTVAQ</sequence>
<dbReference type="KEGG" id="mmec:FIU01_11005"/>
<comment type="similarity">
    <text evidence="7 8">Belongs to the drug/metabolite transporter (DMT) superfamily. Small multidrug resistance (SMR) (TC 2.A.7.1) family.</text>
</comment>
<protein>
    <submittedName>
        <fullName evidence="10">Multidrug efflux SMR transporter</fullName>
    </submittedName>
</protein>
<evidence type="ECO:0000256" key="8">
    <source>
        <dbReference type="RuleBase" id="RU003942"/>
    </source>
</evidence>
<keyword evidence="5 9" id="KW-1133">Transmembrane helix</keyword>
<feature type="transmembrane region" description="Helical" evidence="9">
    <location>
        <begin position="59"/>
        <end position="80"/>
    </location>
</feature>
<dbReference type="AlphaFoldDB" id="A0A5B8CUQ7"/>
<dbReference type="GO" id="GO:0015199">
    <property type="term" value="F:amino-acid betaine transmembrane transporter activity"/>
    <property type="evidence" value="ECO:0007669"/>
    <property type="project" value="TreeGrafter"/>
</dbReference>
<dbReference type="GO" id="GO:0015297">
    <property type="term" value="F:antiporter activity"/>
    <property type="evidence" value="ECO:0007669"/>
    <property type="project" value="TreeGrafter"/>
</dbReference>
<dbReference type="SUPFAM" id="SSF103481">
    <property type="entry name" value="Multidrug resistance efflux transporter EmrE"/>
    <property type="match status" value="1"/>
</dbReference>
<dbReference type="InterPro" id="IPR037185">
    <property type="entry name" value="EmrE-like"/>
</dbReference>
<feature type="transmembrane region" description="Helical" evidence="9">
    <location>
        <begin position="34"/>
        <end position="52"/>
    </location>
</feature>
<evidence type="ECO:0000256" key="7">
    <source>
        <dbReference type="ARBA" id="ARBA00038032"/>
    </source>
</evidence>
<organism evidence="10 11">
    <name type="scientific">Methylophilus medardicus</name>
    <dbReference type="NCBI Taxonomy" id="2588534"/>
    <lineage>
        <taxon>Bacteria</taxon>
        <taxon>Pseudomonadati</taxon>
        <taxon>Pseudomonadota</taxon>
        <taxon>Betaproteobacteria</taxon>
        <taxon>Nitrosomonadales</taxon>
        <taxon>Methylophilaceae</taxon>
        <taxon>Methylophilus</taxon>
    </lineage>
</organism>
<proteinExistence type="inferred from homology"/>
<dbReference type="GO" id="GO:0015220">
    <property type="term" value="F:choline transmembrane transporter activity"/>
    <property type="evidence" value="ECO:0007669"/>
    <property type="project" value="TreeGrafter"/>
</dbReference>
<dbReference type="EMBL" id="CP040946">
    <property type="protein sequence ID" value="QDC44993.1"/>
    <property type="molecule type" value="Genomic_DNA"/>
</dbReference>
<evidence type="ECO:0000313" key="11">
    <source>
        <dbReference type="Proteomes" id="UP000311008"/>
    </source>
</evidence>
<evidence type="ECO:0000256" key="6">
    <source>
        <dbReference type="ARBA" id="ARBA00023136"/>
    </source>
</evidence>
<evidence type="ECO:0000256" key="5">
    <source>
        <dbReference type="ARBA" id="ARBA00022989"/>
    </source>
</evidence>
<dbReference type="FunFam" id="1.10.3730.20:FF:000001">
    <property type="entry name" value="Quaternary ammonium compound resistance transporter SugE"/>
    <property type="match status" value="1"/>
</dbReference>
<dbReference type="PANTHER" id="PTHR30561:SF1">
    <property type="entry name" value="MULTIDRUG TRANSPORTER EMRE"/>
    <property type="match status" value="1"/>
</dbReference>
<evidence type="ECO:0000256" key="9">
    <source>
        <dbReference type="SAM" id="Phobius"/>
    </source>
</evidence>
<evidence type="ECO:0000256" key="1">
    <source>
        <dbReference type="ARBA" id="ARBA00004651"/>
    </source>
</evidence>
<dbReference type="PANTHER" id="PTHR30561">
    <property type="entry name" value="SMR FAMILY PROTON-DEPENDENT DRUG EFFLUX TRANSPORTER SUGE"/>
    <property type="match status" value="1"/>
</dbReference>
<evidence type="ECO:0000313" key="10">
    <source>
        <dbReference type="EMBL" id="QDC44993.1"/>
    </source>
</evidence>
<dbReference type="InterPro" id="IPR045324">
    <property type="entry name" value="Small_multidrug_res"/>
</dbReference>
<dbReference type="InterPro" id="IPR000390">
    <property type="entry name" value="Small_drug/metabolite_transptr"/>
</dbReference>
<keyword evidence="3" id="KW-1003">Cell membrane</keyword>
<dbReference type="RefSeq" id="WP_140004320.1">
    <property type="nucleotide sequence ID" value="NZ_CP040946.1"/>
</dbReference>
<evidence type="ECO:0000256" key="2">
    <source>
        <dbReference type="ARBA" id="ARBA00022448"/>
    </source>
</evidence>
<dbReference type="GO" id="GO:1990961">
    <property type="term" value="P:xenobiotic detoxification by transmembrane export across the plasma membrane"/>
    <property type="evidence" value="ECO:0007669"/>
    <property type="project" value="UniProtKB-ARBA"/>
</dbReference>
<comment type="subcellular location">
    <subcellularLocation>
        <location evidence="1 8">Cell membrane</location>
        <topology evidence="1 8">Multi-pass membrane protein</topology>
    </subcellularLocation>
</comment>